<dbReference type="Proteomes" id="UP000769528">
    <property type="component" value="Unassembled WGS sequence"/>
</dbReference>
<dbReference type="EMBL" id="JAEUBF010000550">
    <property type="protein sequence ID" value="KAH3677136.1"/>
    <property type="molecule type" value="Genomic_DNA"/>
</dbReference>
<protein>
    <submittedName>
        <fullName evidence="1">Uncharacterized protein</fullName>
    </submittedName>
</protein>
<proteinExistence type="predicted"/>
<keyword evidence="2" id="KW-1185">Reference proteome</keyword>
<dbReference type="AlphaFoldDB" id="A0A9P8TG45"/>
<gene>
    <name evidence="1" type="ORF">WICMUC_001891</name>
</gene>
<sequence length="80" mass="8852">MDTTNGSNFIFDGDSNGLGSFFRFENKSTLIDFIRSFSLKNNSSTSGSSVDVWLGNFNFNFRLLSSGSSRHTSPLEVNVK</sequence>
<reference evidence="1" key="1">
    <citation type="journal article" date="2021" name="Open Biol.">
        <title>Shared evolutionary footprints suggest mitochondrial oxidative damage underlies multiple complex I losses in fungi.</title>
        <authorList>
            <person name="Schikora-Tamarit M.A."/>
            <person name="Marcet-Houben M."/>
            <person name="Nosek J."/>
            <person name="Gabaldon T."/>
        </authorList>
    </citation>
    <scope>NUCLEOTIDE SEQUENCE</scope>
    <source>
        <strain evidence="1">CBS6341</strain>
    </source>
</reference>
<reference evidence="1" key="2">
    <citation type="submission" date="2021-01" db="EMBL/GenBank/DDBJ databases">
        <authorList>
            <person name="Schikora-Tamarit M.A."/>
        </authorList>
    </citation>
    <scope>NUCLEOTIDE SEQUENCE</scope>
    <source>
        <strain evidence="1">CBS6341</strain>
    </source>
</reference>
<evidence type="ECO:0000313" key="2">
    <source>
        <dbReference type="Proteomes" id="UP000769528"/>
    </source>
</evidence>
<accession>A0A9P8TG45</accession>
<organism evidence="1 2">
    <name type="scientific">Wickerhamomyces mucosus</name>
    <dbReference type="NCBI Taxonomy" id="1378264"/>
    <lineage>
        <taxon>Eukaryota</taxon>
        <taxon>Fungi</taxon>
        <taxon>Dikarya</taxon>
        <taxon>Ascomycota</taxon>
        <taxon>Saccharomycotina</taxon>
        <taxon>Saccharomycetes</taxon>
        <taxon>Phaffomycetales</taxon>
        <taxon>Wickerhamomycetaceae</taxon>
        <taxon>Wickerhamomyces</taxon>
    </lineage>
</organism>
<name>A0A9P8TG45_9ASCO</name>
<evidence type="ECO:0000313" key="1">
    <source>
        <dbReference type="EMBL" id="KAH3677136.1"/>
    </source>
</evidence>
<comment type="caution">
    <text evidence="1">The sequence shown here is derived from an EMBL/GenBank/DDBJ whole genome shotgun (WGS) entry which is preliminary data.</text>
</comment>